<dbReference type="RefSeq" id="WP_126077690.1">
    <property type="nucleotide sequence ID" value="NZ_CP051166.1"/>
</dbReference>
<evidence type="ECO:0000256" key="1">
    <source>
        <dbReference type="SAM" id="SignalP"/>
    </source>
</evidence>
<dbReference type="Proteomes" id="UP000278085">
    <property type="component" value="Unassembled WGS sequence"/>
</dbReference>
<proteinExistence type="predicted"/>
<name>A0A430HCQ2_9BURK</name>
<evidence type="ECO:0000313" key="3">
    <source>
        <dbReference type="Proteomes" id="UP000278085"/>
    </source>
</evidence>
<feature type="chain" id="PRO_5019299809" description="Transmembrane protein" evidence="1">
    <location>
        <begin position="21"/>
        <end position="181"/>
    </location>
</feature>
<reference evidence="2 3" key="1">
    <citation type="submission" date="2018-12" db="EMBL/GenBank/DDBJ databases">
        <authorList>
            <person name="Yang E."/>
        </authorList>
    </citation>
    <scope>NUCLEOTIDE SEQUENCE [LARGE SCALE GENOMIC DNA]</scope>
    <source>
        <strain evidence="2 3">SOD</strain>
    </source>
</reference>
<evidence type="ECO:0000313" key="2">
    <source>
        <dbReference type="EMBL" id="RSZ55308.1"/>
    </source>
</evidence>
<dbReference type="OrthoDB" id="8686017at2"/>
<comment type="caution">
    <text evidence="2">The sequence shown here is derived from an EMBL/GenBank/DDBJ whole genome shotgun (WGS) entry which is preliminary data.</text>
</comment>
<accession>A0A430HCQ2</accession>
<gene>
    <name evidence="2" type="ORF">EJB06_29985</name>
</gene>
<keyword evidence="1" id="KW-0732">Signal</keyword>
<dbReference type="PROSITE" id="PS51257">
    <property type="entry name" value="PROKAR_LIPOPROTEIN"/>
    <property type="match status" value="1"/>
</dbReference>
<sequence>MRTSSFKPLLLSLLAGVTLAACSPQFNWRDYSSQDAPFRVMFPDKPATHARDVDLNGMTVKMTMTAAQVEGIMFAVGSAEAPDADKAEAAVGAMKTALVRNIGATIRSEKQGKSSAAAGSASARASAIDIDAAGTQKGTPMRLVGHFESRNKRFYQVIVMGPEKKISQDQVDMFMSSFKLQ</sequence>
<keyword evidence="3" id="KW-1185">Reference proteome</keyword>
<evidence type="ECO:0008006" key="4">
    <source>
        <dbReference type="Google" id="ProtNLM"/>
    </source>
</evidence>
<organism evidence="2 3">
    <name type="scientific">Massilia atriviolacea</name>
    <dbReference type="NCBI Taxonomy" id="2495579"/>
    <lineage>
        <taxon>Bacteria</taxon>
        <taxon>Pseudomonadati</taxon>
        <taxon>Pseudomonadota</taxon>
        <taxon>Betaproteobacteria</taxon>
        <taxon>Burkholderiales</taxon>
        <taxon>Oxalobacteraceae</taxon>
        <taxon>Telluria group</taxon>
        <taxon>Massilia</taxon>
    </lineage>
</organism>
<protein>
    <recommendedName>
        <fullName evidence="4">Transmembrane protein</fullName>
    </recommendedName>
</protein>
<dbReference type="AlphaFoldDB" id="A0A430HCQ2"/>
<dbReference type="EMBL" id="RXLQ01000028">
    <property type="protein sequence ID" value="RSZ55308.1"/>
    <property type="molecule type" value="Genomic_DNA"/>
</dbReference>
<feature type="signal peptide" evidence="1">
    <location>
        <begin position="1"/>
        <end position="20"/>
    </location>
</feature>